<dbReference type="InterPro" id="IPR013113">
    <property type="entry name" value="SIP_FAD-bd"/>
</dbReference>
<dbReference type="EMBL" id="CP018082">
    <property type="protein sequence ID" value="APE33431.1"/>
    <property type="molecule type" value="Genomic_DNA"/>
</dbReference>
<dbReference type="InterPro" id="IPR039261">
    <property type="entry name" value="FNR_nucleotide-bd"/>
</dbReference>
<reference evidence="2" key="1">
    <citation type="submission" date="2016-11" db="EMBL/GenBank/DDBJ databases">
        <authorList>
            <person name="Jaros S."/>
            <person name="Januszkiewicz K."/>
            <person name="Wedrychowicz H."/>
        </authorList>
    </citation>
    <scope>NUCLEOTIDE SEQUENCE [LARGE SCALE GENOMIC DNA]</scope>
    <source>
        <strain evidence="2">Y48</strain>
    </source>
</reference>
<proteinExistence type="predicted"/>
<dbReference type="PROSITE" id="PS51384">
    <property type="entry name" value="FAD_FR"/>
    <property type="match status" value="1"/>
</dbReference>
<dbReference type="RefSeq" id="WP_071926613.1">
    <property type="nucleotide sequence ID" value="NZ_CP018082.1"/>
</dbReference>
<dbReference type="PANTHER" id="PTHR30157">
    <property type="entry name" value="FERRIC REDUCTASE, NADPH-DEPENDENT"/>
    <property type="match status" value="1"/>
</dbReference>
<dbReference type="InterPro" id="IPR017938">
    <property type="entry name" value="Riboflavin_synthase-like_b-brl"/>
</dbReference>
<dbReference type="Proteomes" id="UP000183810">
    <property type="component" value="Chromosome"/>
</dbReference>
<dbReference type="SUPFAM" id="SSF63380">
    <property type="entry name" value="Riboflavin synthase domain-like"/>
    <property type="match status" value="1"/>
</dbReference>
<dbReference type="Pfam" id="PF08021">
    <property type="entry name" value="FAD_binding_9"/>
    <property type="match status" value="1"/>
</dbReference>
<evidence type="ECO:0000313" key="3">
    <source>
        <dbReference type="Proteomes" id="UP000183810"/>
    </source>
</evidence>
<dbReference type="Pfam" id="PF04954">
    <property type="entry name" value="SIP"/>
    <property type="match status" value="1"/>
</dbReference>
<dbReference type="AlphaFoldDB" id="A0A1J0VN55"/>
<feature type="domain" description="FAD-binding FR-type" evidence="1">
    <location>
        <begin position="27"/>
        <end position="149"/>
    </location>
</feature>
<dbReference type="Gene3D" id="2.40.30.10">
    <property type="entry name" value="Translation factors"/>
    <property type="match status" value="1"/>
</dbReference>
<dbReference type="PANTHER" id="PTHR30157:SF0">
    <property type="entry name" value="NADPH-DEPENDENT FERRIC-CHELATE REDUCTASE"/>
    <property type="match status" value="1"/>
</dbReference>
<dbReference type="InterPro" id="IPR007037">
    <property type="entry name" value="SIP_rossman_dom"/>
</dbReference>
<keyword evidence="3" id="KW-1185">Reference proteome</keyword>
<dbReference type="CDD" id="cd06193">
    <property type="entry name" value="siderophore_interacting"/>
    <property type="match status" value="1"/>
</dbReference>
<dbReference type="InterPro" id="IPR017927">
    <property type="entry name" value="FAD-bd_FR_type"/>
</dbReference>
<sequence>MKDRSACAENVAEVLAGDHGAKVPYPIGLQEVEVLRVVPVGAALLRITFGGPDIAQFHSYVPDEHVRLIFPGEDGVLRLPRRAGMGLEWGSDPRPVSREYSVRRHSVEDGELDIDFVIHPGGLASEWAGSVTPGTTMYIAGPPGGVVIPDSYDDYLLAGDITALPAMARWLERMPRDTTGWAFIEVAGPEEEIPLDPPAGVTVRWLHRGELEPGTSDFLERAVREVEVPAGRRVYAWAAGEAGCLRGVRKFIRKDLGIGPEDSLIAGYWKRGVTDFDQED</sequence>
<dbReference type="GO" id="GO:0016491">
    <property type="term" value="F:oxidoreductase activity"/>
    <property type="evidence" value="ECO:0007669"/>
    <property type="project" value="InterPro"/>
</dbReference>
<accession>A0A1J0VN55</accession>
<evidence type="ECO:0000259" key="1">
    <source>
        <dbReference type="PROSITE" id="PS51384"/>
    </source>
</evidence>
<name>A0A1J0VN55_9NOCA</name>
<dbReference type="Gene3D" id="3.40.50.80">
    <property type="entry name" value="Nucleotide-binding domain of ferredoxin-NADP reductase (FNR) module"/>
    <property type="match status" value="1"/>
</dbReference>
<gene>
    <name evidence="2" type="ORF">BOX37_05015</name>
</gene>
<dbReference type="OrthoDB" id="9814826at2"/>
<dbReference type="KEGG" id="nsl:BOX37_05015"/>
<dbReference type="InterPro" id="IPR039374">
    <property type="entry name" value="SIP_fam"/>
</dbReference>
<evidence type="ECO:0000313" key="2">
    <source>
        <dbReference type="EMBL" id="APE33431.1"/>
    </source>
</evidence>
<protein>
    <submittedName>
        <fullName evidence="2">NADPH-dependent ferric siderophore reductase</fullName>
    </submittedName>
</protein>
<organism evidence="2 3">
    <name type="scientific">Nocardia mangyaensis</name>
    <dbReference type="NCBI Taxonomy" id="2213200"/>
    <lineage>
        <taxon>Bacteria</taxon>
        <taxon>Bacillati</taxon>
        <taxon>Actinomycetota</taxon>
        <taxon>Actinomycetes</taxon>
        <taxon>Mycobacteriales</taxon>
        <taxon>Nocardiaceae</taxon>
        <taxon>Nocardia</taxon>
    </lineage>
</organism>